<feature type="region of interest" description="Disordered" evidence="1">
    <location>
        <begin position="122"/>
        <end position="161"/>
    </location>
</feature>
<evidence type="ECO:0000256" key="1">
    <source>
        <dbReference type="SAM" id="MobiDB-lite"/>
    </source>
</evidence>
<reference evidence="2 3" key="1">
    <citation type="journal article" date="2021" name="Plant Biotechnol. J.">
        <title>Multi-omics assisted identification of the key and species-specific regulatory components of drought-tolerant mechanisms in Gossypium stocksii.</title>
        <authorList>
            <person name="Yu D."/>
            <person name="Ke L."/>
            <person name="Zhang D."/>
            <person name="Wu Y."/>
            <person name="Sun Y."/>
            <person name="Mei J."/>
            <person name="Sun J."/>
            <person name="Sun Y."/>
        </authorList>
    </citation>
    <scope>NUCLEOTIDE SEQUENCE [LARGE SCALE GENOMIC DNA]</scope>
    <source>
        <strain evidence="3">cv. E1</strain>
        <tissue evidence="2">Leaf</tissue>
    </source>
</reference>
<accession>A0A9D3ZNQ8</accession>
<name>A0A9D3ZNQ8_9ROSI</name>
<evidence type="ECO:0000313" key="3">
    <source>
        <dbReference type="Proteomes" id="UP000828251"/>
    </source>
</evidence>
<evidence type="ECO:0008006" key="4">
    <source>
        <dbReference type="Google" id="ProtNLM"/>
    </source>
</evidence>
<dbReference type="AlphaFoldDB" id="A0A9D3ZNQ8"/>
<protein>
    <recommendedName>
        <fullName evidence="4">Retrovirus-related Pol polyprotein from transposon TNT 1-94</fullName>
    </recommendedName>
</protein>
<dbReference type="Pfam" id="PF14223">
    <property type="entry name" value="Retrotran_gag_2"/>
    <property type="match status" value="1"/>
</dbReference>
<feature type="compositionally biased region" description="Basic and acidic residues" evidence="1">
    <location>
        <begin position="142"/>
        <end position="152"/>
    </location>
</feature>
<evidence type="ECO:0000313" key="2">
    <source>
        <dbReference type="EMBL" id="KAH1055761.1"/>
    </source>
</evidence>
<organism evidence="2 3">
    <name type="scientific">Gossypium stocksii</name>
    <dbReference type="NCBI Taxonomy" id="47602"/>
    <lineage>
        <taxon>Eukaryota</taxon>
        <taxon>Viridiplantae</taxon>
        <taxon>Streptophyta</taxon>
        <taxon>Embryophyta</taxon>
        <taxon>Tracheophyta</taxon>
        <taxon>Spermatophyta</taxon>
        <taxon>Magnoliopsida</taxon>
        <taxon>eudicotyledons</taxon>
        <taxon>Gunneridae</taxon>
        <taxon>Pentapetalae</taxon>
        <taxon>rosids</taxon>
        <taxon>malvids</taxon>
        <taxon>Malvales</taxon>
        <taxon>Malvaceae</taxon>
        <taxon>Malvoideae</taxon>
        <taxon>Gossypium</taxon>
    </lineage>
</organism>
<gene>
    <name evidence="2" type="ORF">J1N35_033826</name>
</gene>
<dbReference type="EMBL" id="JAIQCV010000010">
    <property type="protein sequence ID" value="KAH1055761.1"/>
    <property type="molecule type" value="Genomic_DNA"/>
</dbReference>
<dbReference type="OrthoDB" id="1827308at2759"/>
<dbReference type="Proteomes" id="UP000828251">
    <property type="component" value="Unassembled WGS sequence"/>
</dbReference>
<proteinExistence type="predicted"/>
<keyword evidence="3" id="KW-1185">Reference proteome</keyword>
<comment type="caution">
    <text evidence="2">The sequence shown here is derived from an EMBL/GenBank/DDBJ whole genome shotgun (WGS) entry which is preliminary data.</text>
</comment>
<sequence length="161" mass="18612">MVHIYNINSPNIVHVGTTMNNHIISFNQLVINLVNMDEPFKDKDLTLMLLGSLPKKFKFFKTTLLHKKADVSLSEVCVTLYSYELRKKENKGKLTRDTEALVVRDRSHIRSKLDDTHKQVEFEKMATPANEEVNDSLMVKGDSSRKDPMEERDSSEEEVWS</sequence>